<dbReference type="PATRIC" id="fig|1239307.3.peg.4598"/>
<protein>
    <submittedName>
        <fullName evidence="1">AroM family protein</fullName>
    </submittedName>
</protein>
<dbReference type="OrthoDB" id="9798683at2"/>
<reference evidence="1 2" key="1">
    <citation type="journal article" date="2014" name="Genome Biol. Evol.">
        <title>Genome degeneration and adaptation in a nascent stage of symbiosis.</title>
        <authorList>
            <person name="Oakeson K.F."/>
            <person name="Gil R."/>
            <person name="Clayton A.L."/>
            <person name="Dunn D.M."/>
            <person name="von Niederhausern A.C."/>
            <person name="Hamil C."/>
            <person name="Aoyagi A."/>
            <person name="Duval B."/>
            <person name="Baca A."/>
            <person name="Silva F.J."/>
            <person name="Vallier A."/>
            <person name="Jackson D.G."/>
            <person name="Latorre A."/>
            <person name="Weiss R.B."/>
            <person name="Heddi A."/>
            <person name="Moya A."/>
            <person name="Dale C."/>
        </authorList>
    </citation>
    <scope>NUCLEOTIDE SEQUENCE [LARGE SCALE GENOMIC DNA]</scope>
    <source>
        <strain evidence="1 2">HS1</strain>
        <plasmid evidence="2">Plasmid pHS1</plasmid>
    </source>
</reference>
<accession>W0I3S6</accession>
<geneLocation type="plasmid" evidence="1 2">
    <name>pHS1</name>
</geneLocation>
<dbReference type="KEGG" id="sod:Sant_P0073"/>
<keyword evidence="2" id="KW-1185">Reference proteome</keyword>
<dbReference type="RefSeq" id="WP_025424247.1">
    <property type="nucleotide sequence ID" value="NZ_CP006570.1"/>
</dbReference>
<keyword evidence="1" id="KW-0614">Plasmid</keyword>
<sequence length="226" mass="23696">MAISKIGTLTIGQAPRPDIAPLLDAALPPQVACIHAGLLDGLDDEAIAARFAVQPGGAVLTSRLLDGRAVVMDKAAVGTAVQEKIHALDAQGCDIIALLCTGEFHGLTTQRAWLMAPDLILPATQTALVGQRRAGILVPLASQIDSEKEKWRGLAVAPVFAVASPYTAPEEEVAAAARSLAQQGAEVILTDCMGYTAWHKDICAREAALPVLLANQLLADLMRNLL</sequence>
<evidence type="ECO:0000313" key="1">
    <source>
        <dbReference type="EMBL" id="AHF79120.1"/>
    </source>
</evidence>
<dbReference type="Pfam" id="PF07302">
    <property type="entry name" value="AroM"/>
    <property type="match status" value="1"/>
</dbReference>
<dbReference type="EMBL" id="CP006570">
    <property type="protein sequence ID" value="AHF79120.1"/>
    <property type="molecule type" value="Genomic_DNA"/>
</dbReference>
<gene>
    <name evidence="1" type="ORF">Sant_P0073</name>
</gene>
<dbReference type="HOGENOM" id="CLU_077346_0_0_6"/>
<organism evidence="1 2">
    <name type="scientific">Sodalis praecaptivus</name>
    <dbReference type="NCBI Taxonomy" id="1239307"/>
    <lineage>
        <taxon>Bacteria</taxon>
        <taxon>Pseudomonadati</taxon>
        <taxon>Pseudomonadota</taxon>
        <taxon>Gammaproteobacteria</taxon>
        <taxon>Enterobacterales</taxon>
        <taxon>Bruguierivoracaceae</taxon>
        <taxon>Sodalis</taxon>
    </lineage>
</organism>
<dbReference type="AlphaFoldDB" id="W0I3S6"/>
<proteinExistence type="predicted"/>
<name>W0I3S6_9GAMM</name>
<dbReference type="NCBIfam" id="NF007788">
    <property type="entry name" value="PRK10481.1"/>
    <property type="match status" value="1"/>
</dbReference>
<evidence type="ECO:0000313" key="2">
    <source>
        <dbReference type="Proteomes" id="UP000019028"/>
    </source>
</evidence>
<dbReference type="Proteomes" id="UP000019028">
    <property type="component" value="Plasmid pHS1"/>
</dbReference>
<dbReference type="InterPro" id="IPR010843">
    <property type="entry name" value="Uncharacterised_AroM"/>
</dbReference>